<organism evidence="1">
    <name type="scientific">Wolbachia endosymbiont of Aleurodicus dispersus</name>
    <dbReference type="NCBI Taxonomy" id="1288877"/>
    <lineage>
        <taxon>Bacteria</taxon>
        <taxon>Pseudomonadati</taxon>
        <taxon>Pseudomonadota</taxon>
        <taxon>Alphaproteobacteria</taxon>
        <taxon>Rickettsiales</taxon>
        <taxon>Anaplasmataceae</taxon>
        <taxon>Wolbachieae</taxon>
        <taxon>Wolbachia</taxon>
    </lineage>
</organism>
<accession>A0A3B0IW36</accession>
<evidence type="ECO:0008006" key="2">
    <source>
        <dbReference type="Google" id="ProtNLM"/>
    </source>
</evidence>
<proteinExistence type="predicted"/>
<gene>
    <name evidence="1" type="ORF">WBAD_0649</name>
</gene>
<dbReference type="EMBL" id="OUNE01000108">
    <property type="protein sequence ID" value="SPP33138.1"/>
    <property type="molecule type" value="Genomic_DNA"/>
</dbReference>
<reference evidence="1" key="1">
    <citation type="submission" date="2018-04" db="EMBL/GenBank/DDBJ databases">
        <authorList>
            <person name="Go L.Y."/>
            <person name="Mitchell J.A."/>
        </authorList>
    </citation>
    <scope>NUCLEOTIDE SEQUENCE</scope>
    <source>
        <strain evidence="1">WBAD</strain>
    </source>
</reference>
<dbReference type="AlphaFoldDB" id="A0A3B0IW36"/>
<protein>
    <recommendedName>
        <fullName evidence="2">Phage tail protein U</fullName>
    </recommendedName>
</protein>
<dbReference type="InterPro" id="IPR009734">
    <property type="entry name" value="Myoviridae_GpU"/>
</dbReference>
<evidence type="ECO:0000313" key="1">
    <source>
        <dbReference type="EMBL" id="SPP33138.1"/>
    </source>
</evidence>
<dbReference type="Pfam" id="PF06995">
    <property type="entry name" value="Phage_P2_GpU"/>
    <property type="match status" value="1"/>
</dbReference>
<name>A0A3B0IW36_9RICK</name>
<sequence length="112" mass="12916">MLLGKCKLEPTSLRYSKEERWYTIECIEKTLLQNIGSGIECIDLTGVIYPRYQSNGLEQLKNIRDTQVLVDNSGNILGNFVITNVEEKQILFFPDGKPRKVEFILKLKSYSK</sequence>